<feature type="compositionally biased region" description="Low complexity" evidence="1">
    <location>
        <begin position="720"/>
        <end position="747"/>
    </location>
</feature>
<feature type="compositionally biased region" description="Acidic residues" evidence="1">
    <location>
        <begin position="282"/>
        <end position="296"/>
    </location>
</feature>
<evidence type="ECO:0000259" key="2">
    <source>
        <dbReference type="Pfam" id="PF10056"/>
    </source>
</evidence>
<dbReference type="Proteomes" id="UP000192596">
    <property type="component" value="Unassembled WGS sequence"/>
</dbReference>
<dbReference type="Pfam" id="PF10056">
    <property type="entry name" value="DUF2293"/>
    <property type="match status" value="1"/>
</dbReference>
<sequence length="747" mass="84001">MVASNARASRALSVLSSTNVRDTLKRREKPYKTESKKIIGKKRKLALQTSYDLKAPSGFAFLPVGTPDLAELCKELSRKRELLVNVVNTAGLGGKARDPSHVSHHVHRIGYHFRADVLEEACEQLKYVPYEGGYIKETDLQHRSSLAAIIAKYGLNARAVSGQNRREDPEMIGSAIRELFPRIPDPDLQSIIEHAWQEGEERVGNAEGMPLARRVQLAVNARIRHTYTDYDILLKSFDWTTARREVEPVCLAKLLEWRGENEAEDEGFEEIVRETIVLDDDDDDLGATATEADETDNNGNASDTSVEVVARPAALHDLRAEDELDRDHRYNARARGPHRAEQHRIKIARQKIHEARERRQLPQAHQVSQLRYPYGSSAAQPLVIANNDPPLHAQRLHTGKVTYNAPGQPRIYGRQDYMPTHTGRNILPQPRRLLDPAPQSYDHQPHRGNADRADLLHTPIPSIETDYGQPQHPPLAAPSYHVRDSTPDGGRVMKRQRISSDWQEPQYEPPANGSRKARGAQDLRHEPVDLTTPPRRYAADGRESGYLRTLPRVLSGGYHGEVVDLLTPPQPRYAAVPEMRVVPEAERHRFRVASPQPARSERFDAPYDPTHPLLDRPPANPRTPVDYERVEARTQCAQVAHQRHVMPGSWPQTPLEPVYAQPPQLYAPPDNASYRTLRPVQEPQYRRVSSLVHGAPAPVQQMQRDAAYRAQAPQPPPPAQYVQVQSGDPRYAPAAPAGGAYAADIRR</sequence>
<dbReference type="InParanoid" id="A0A1V8T0Y0"/>
<organism evidence="3 4">
    <name type="scientific">Cryoendolithus antarcticus</name>
    <dbReference type="NCBI Taxonomy" id="1507870"/>
    <lineage>
        <taxon>Eukaryota</taxon>
        <taxon>Fungi</taxon>
        <taxon>Dikarya</taxon>
        <taxon>Ascomycota</taxon>
        <taxon>Pezizomycotina</taxon>
        <taxon>Dothideomycetes</taxon>
        <taxon>Dothideomycetidae</taxon>
        <taxon>Cladosporiales</taxon>
        <taxon>Cladosporiaceae</taxon>
        <taxon>Cryoendolithus</taxon>
    </lineage>
</organism>
<proteinExistence type="predicted"/>
<evidence type="ECO:0000313" key="3">
    <source>
        <dbReference type="EMBL" id="OQO04822.1"/>
    </source>
</evidence>
<feature type="compositionally biased region" description="Basic and acidic residues" evidence="1">
    <location>
        <begin position="443"/>
        <end position="455"/>
    </location>
</feature>
<dbReference type="EMBL" id="NAJO01000020">
    <property type="protein sequence ID" value="OQO04822.1"/>
    <property type="molecule type" value="Genomic_DNA"/>
</dbReference>
<gene>
    <name evidence="3" type="ORF">B0A48_07839</name>
</gene>
<comment type="caution">
    <text evidence="3">The sequence shown here is derived from an EMBL/GenBank/DDBJ whole genome shotgun (WGS) entry which is preliminary data.</text>
</comment>
<protein>
    <recommendedName>
        <fullName evidence="2">DUF2293 domain-containing protein</fullName>
    </recommendedName>
</protein>
<feature type="compositionally biased region" description="Basic and acidic residues" evidence="1">
    <location>
        <begin position="314"/>
        <end position="330"/>
    </location>
</feature>
<feature type="region of interest" description="Disordered" evidence="1">
    <location>
        <begin position="590"/>
        <end position="621"/>
    </location>
</feature>
<dbReference type="InterPro" id="IPR018744">
    <property type="entry name" value="DUF2293"/>
</dbReference>
<reference evidence="4" key="1">
    <citation type="submission" date="2017-03" db="EMBL/GenBank/DDBJ databases">
        <title>Genomes of endolithic fungi from Antarctica.</title>
        <authorList>
            <person name="Coleine C."/>
            <person name="Masonjones S."/>
            <person name="Stajich J.E."/>
        </authorList>
    </citation>
    <scope>NUCLEOTIDE SEQUENCE [LARGE SCALE GENOMIC DNA]</scope>
    <source>
        <strain evidence="4">CCFEE 5527</strain>
    </source>
</reference>
<evidence type="ECO:0000313" key="4">
    <source>
        <dbReference type="Proteomes" id="UP000192596"/>
    </source>
</evidence>
<dbReference type="OrthoDB" id="5288828at2759"/>
<dbReference type="AlphaFoldDB" id="A0A1V8T0Y0"/>
<feature type="region of interest" description="Disordered" evidence="1">
    <location>
        <begin position="425"/>
        <end position="539"/>
    </location>
</feature>
<feature type="compositionally biased region" description="Basic and acidic residues" evidence="1">
    <location>
        <begin position="519"/>
        <end position="528"/>
    </location>
</feature>
<evidence type="ECO:0000256" key="1">
    <source>
        <dbReference type="SAM" id="MobiDB-lite"/>
    </source>
</evidence>
<feature type="domain" description="DUF2293" evidence="2">
    <location>
        <begin position="175"/>
        <end position="258"/>
    </location>
</feature>
<keyword evidence="4" id="KW-1185">Reference proteome</keyword>
<dbReference type="PANTHER" id="PTHR38113:SF1">
    <property type="entry name" value="DUF2293 DOMAIN-CONTAINING PROTEIN"/>
    <property type="match status" value="1"/>
</dbReference>
<feature type="region of interest" description="Disordered" evidence="1">
    <location>
        <begin position="702"/>
        <end position="747"/>
    </location>
</feature>
<accession>A0A1V8T0Y0</accession>
<dbReference type="STRING" id="1507870.A0A1V8T0Y0"/>
<feature type="region of interest" description="Disordered" evidence="1">
    <location>
        <begin position="282"/>
        <end position="342"/>
    </location>
</feature>
<dbReference type="PANTHER" id="PTHR38113">
    <property type="match status" value="1"/>
</dbReference>
<name>A0A1V8T0Y0_9PEZI</name>